<organism evidence="3 4">
    <name type="scientific">Neorhizobium turbinariae</name>
    <dbReference type="NCBI Taxonomy" id="2937795"/>
    <lineage>
        <taxon>Bacteria</taxon>
        <taxon>Pseudomonadati</taxon>
        <taxon>Pseudomonadota</taxon>
        <taxon>Alphaproteobacteria</taxon>
        <taxon>Hyphomicrobiales</taxon>
        <taxon>Rhizobiaceae</taxon>
        <taxon>Rhizobium/Agrobacterium group</taxon>
        <taxon>Neorhizobium</taxon>
    </lineage>
</organism>
<gene>
    <name evidence="3" type="primary">bcsN</name>
    <name evidence="3" type="ORF">M0654_09265</name>
</gene>
<dbReference type="EMBL" id="JALPRY010000010">
    <property type="protein sequence ID" value="MCK8780172.1"/>
    <property type="molecule type" value="Genomic_DNA"/>
</dbReference>
<evidence type="ECO:0000256" key="2">
    <source>
        <dbReference type="SAM" id="SignalP"/>
    </source>
</evidence>
<feature type="region of interest" description="Disordered" evidence="1">
    <location>
        <begin position="315"/>
        <end position="340"/>
    </location>
</feature>
<feature type="compositionally biased region" description="Low complexity" evidence="1">
    <location>
        <begin position="280"/>
        <end position="292"/>
    </location>
</feature>
<accession>A0ABT0IQQ1</accession>
<dbReference type="Pfam" id="PF17038">
    <property type="entry name" value="CBP_BcsN"/>
    <property type="match status" value="1"/>
</dbReference>
<evidence type="ECO:0000313" key="3">
    <source>
        <dbReference type="EMBL" id="MCK8780172.1"/>
    </source>
</evidence>
<comment type="caution">
    <text evidence="3">The sequence shown here is derived from an EMBL/GenBank/DDBJ whole genome shotgun (WGS) entry which is preliminary data.</text>
</comment>
<dbReference type="RefSeq" id="WP_248682837.1">
    <property type="nucleotide sequence ID" value="NZ_JALPRY010000010.1"/>
</dbReference>
<keyword evidence="2" id="KW-0732">Signal</keyword>
<feature type="chain" id="PRO_5047372191" evidence="2">
    <location>
        <begin position="32"/>
        <end position="360"/>
    </location>
</feature>
<proteinExistence type="predicted"/>
<feature type="signal peptide" evidence="2">
    <location>
        <begin position="1"/>
        <end position="31"/>
    </location>
</feature>
<dbReference type="PROSITE" id="PS51257">
    <property type="entry name" value="PROKAR_LIPOPROTEIN"/>
    <property type="match status" value="1"/>
</dbReference>
<keyword evidence="4" id="KW-1185">Reference proteome</keyword>
<dbReference type="Proteomes" id="UP001202827">
    <property type="component" value="Unassembled WGS sequence"/>
</dbReference>
<feature type="region of interest" description="Disordered" evidence="1">
    <location>
        <begin position="273"/>
        <end position="293"/>
    </location>
</feature>
<name>A0ABT0IQQ1_9HYPH</name>
<evidence type="ECO:0000256" key="1">
    <source>
        <dbReference type="SAM" id="MobiDB-lite"/>
    </source>
</evidence>
<protein>
    <submittedName>
        <fullName evidence="3">Cellulose biosynthesis protein BcsN</fullName>
    </submittedName>
</protein>
<evidence type="ECO:0000313" key="4">
    <source>
        <dbReference type="Proteomes" id="UP001202827"/>
    </source>
</evidence>
<dbReference type="InterPro" id="IPR031482">
    <property type="entry name" value="CBP_BcsN"/>
</dbReference>
<sequence>MIRIINPRSQGRTRTRTLLALLLPLVAAGCAGNPTQLGTFAKTVPNEEARLLPPPSGPAIVSVIERRYNNAVAQDIYLATSAATPGQNSFKVEFFGTANPFLYGDNNLTSRPVTQSGIASEMRQALPGIRMQRSAFFVQNNYGPFGYAFGHGAGRDLCLYAWQQIRSPGGTVSPLANNGSIQVRLRLCQTDATEERLLAVMYNYTITGSVDSNTWNPYGEPKPVSSDLGGVGAPIYPRPSTGEPIVPVLPERRVVYTGAISAPPVQRVATQTSAGPRRQAAAPASVPTTPVANSGITVPRPGIQASNVAASTTTATQSGITNAPVSKPVIPSPSGFERSQRVTVPSPRCAGSMNTAANGC</sequence>
<reference evidence="3 4" key="1">
    <citation type="submission" date="2022-04" db="EMBL/GenBank/DDBJ databases">
        <title>Rhizobium coralii sp. nov., isolated from coral Turbinaria peltata.</title>
        <authorList>
            <person name="Sun H."/>
        </authorList>
    </citation>
    <scope>NUCLEOTIDE SEQUENCE [LARGE SCALE GENOMIC DNA]</scope>
    <source>
        <strain evidence="3 4">NTR19</strain>
    </source>
</reference>